<sequence length="842" mass="96213">MPMRVSQPQVETPAMVPSSQKARKRGDPRIQSDSSELVRAILAKNCSQPAPAKGVRRHKKTLALEKRVWTDWTNFVELGNLNSDEIWLKLCAGSHEAVQKFQSFLEVYATKSTTRVPCLGPDEYKTKRVVNSAATLQDVWCALIRVANEDVLERFRYQPHSNPHYYTLRYSTRRGQAEQGPASLVANLIPEIADNLGLTRQQQFEKKETTVTDLLLILRTTWERASDIPCKPFQRVSFSANIILGGIGGWRYQSLMNVKYKDVEVAWLRDPADPKTLLPVANIRIRHVKKSKNEIARDQAGRLSFGITQVPVKSICLLSHIVAMAIYNNAFVTEFKSCEEVLYPKISLEDDVELVPLKWKKEVLDQPLFTLDYHNYWKIWHRVLEVVGLREELRPYSIRVGAGSRLNGALEPALRGYIMGNTDAVFKKSYNPVNQRHSLMTVAYKELTGGCDEIITKLHESFTRRDCHAPIYISEEDWKGFDSRKDITQWRKELSAFSDRSCKEAEKIKSKIQTVKKTLEKELIKQRREEYFEAADLLRSEGQSTSRLHQPRPRRPGPRQSELSSRMAEDLSPLFLAKDPTKSFADELVRYLRLAPHQEEPSKDPSDAEETKPEVDPARSVCFICYKDFSRREGLTRHVKSQHSEDFEKPFSCRECKFSGTERLVPAGLSAWSSHVEQCHGKLHAPNLAKQVRCLLCDKTFSAVGFSLHLNRAHFQLGHFETSFPCPECRRLDAQGLLVEDLNQWISHVKDIHESGAVPGAVVIGMPDPEPRKRKAEEPNQDQQTRAKKLSVEAAVKNEPGKWSCGSEDIWKTDEATWDWGITGNDCHADTEFWVTGRDEDY</sequence>
<evidence type="ECO:0000313" key="5">
    <source>
        <dbReference type="EMBL" id="KAF4468252.1"/>
    </source>
</evidence>
<feature type="coiled-coil region" evidence="2">
    <location>
        <begin position="502"/>
        <end position="529"/>
    </location>
</feature>
<evidence type="ECO:0000256" key="1">
    <source>
        <dbReference type="PROSITE-ProRule" id="PRU00042"/>
    </source>
</evidence>
<reference evidence="5 6" key="1">
    <citation type="submission" date="2020-01" db="EMBL/GenBank/DDBJ databases">
        <title>Identification and distribution of gene clusters putatively required for synthesis of sphingolipid metabolism inhibitors in phylogenetically diverse species of the filamentous fungus Fusarium.</title>
        <authorList>
            <person name="Kim H.-S."/>
            <person name="Busman M."/>
            <person name="Brown D.W."/>
            <person name="Divon H."/>
            <person name="Uhlig S."/>
            <person name="Proctor R.H."/>
        </authorList>
    </citation>
    <scope>NUCLEOTIDE SEQUENCE [LARGE SCALE GENOMIC DNA]</scope>
    <source>
        <strain evidence="5 6">NRRL 20459</strain>
    </source>
</reference>
<dbReference type="GO" id="GO:0008270">
    <property type="term" value="F:zinc ion binding"/>
    <property type="evidence" value="ECO:0007669"/>
    <property type="project" value="UniProtKB-KW"/>
</dbReference>
<keyword evidence="1" id="KW-0479">Metal-binding</keyword>
<dbReference type="PANTHER" id="PTHR37535:SF3">
    <property type="entry name" value="FLUG DOMAIN-CONTAINING PROTEIN"/>
    <property type="match status" value="1"/>
</dbReference>
<evidence type="ECO:0000313" key="6">
    <source>
        <dbReference type="Proteomes" id="UP000554235"/>
    </source>
</evidence>
<dbReference type="PROSITE" id="PS50157">
    <property type="entry name" value="ZINC_FINGER_C2H2_2"/>
    <property type="match status" value="1"/>
</dbReference>
<proteinExistence type="predicted"/>
<dbReference type="Gene3D" id="3.30.160.60">
    <property type="entry name" value="Classic Zinc Finger"/>
    <property type="match status" value="1"/>
</dbReference>
<feature type="compositionally biased region" description="Basic and acidic residues" evidence="3">
    <location>
        <begin position="769"/>
        <end position="778"/>
    </location>
</feature>
<gene>
    <name evidence="5" type="ORF">FALBO_4871</name>
</gene>
<evidence type="ECO:0000256" key="2">
    <source>
        <dbReference type="SAM" id="Coils"/>
    </source>
</evidence>
<keyword evidence="6" id="KW-1185">Reference proteome</keyword>
<dbReference type="PANTHER" id="PTHR37535">
    <property type="entry name" value="FLUG DOMAIN PROTEIN"/>
    <property type="match status" value="1"/>
</dbReference>
<evidence type="ECO:0000256" key="3">
    <source>
        <dbReference type="SAM" id="MobiDB-lite"/>
    </source>
</evidence>
<dbReference type="InterPro" id="IPR021842">
    <property type="entry name" value="DUF3435"/>
</dbReference>
<dbReference type="Pfam" id="PF11917">
    <property type="entry name" value="DUF3435"/>
    <property type="match status" value="1"/>
</dbReference>
<keyword evidence="1" id="KW-0863">Zinc-finger</keyword>
<evidence type="ECO:0000259" key="4">
    <source>
        <dbReference type="PROSITE" id="PS50157"/>
    </source>
</evidence>
<keyword evidence="2" id="KW-0175">Coiled coil</keyword>
<dbReference type="InterPro" id="IPR013087">
    <property type="entry name" value="Znf_C2H2_type"/>
</dbReference>
<dbReference type="SMART" id="SM00355">
    <property type="entry name" value="ZnF_C2H2"/>
    <property type="match status" value="3"/>
</dbReference>
<feature type="compositionally biased region" description="Polar residues" evidence="3">
    <location>
        <begin position="1"/>
        <end position="10"/>
    </location>
</feature>
<dbReference type="EMBL" id="JAADYS010000637">
    <property type="protein sequence ID" value="KAF4468252.1"/>
    <property type="molecule type" value="Genomic_DNA"/>
</dbReference>
<dbReference type="Proteomes" id="UP000554235">
    <property type="component" value="Unassembled WGS sequence"/>
</dbReference>
<feature type="region of interest" description="Disordered" evidence="3">
    <location>
        <begin position="541"/>
        <end position="566"/>
    </location>
</feature>
<protein>
    <submittedName>
        <fullName evidence="5">Domain-containing</fullName>
    </submittedName>
</protein>
<organism evidence="5 6">
    <name type="scientific">Fusarium albosuccineum</name>
    <dbReference type="NCBI Taxonomy" id="1237068"/>
    <lineage>
        <taxon>Eukaryota</taxon>
        <taxon>Fungi</taxon>
        <taxon>Dikarya</taxon>
        <taxon>Ascomycota</taxon>
        <taxon>Pezizomycotina</taxon>
        <taxon>Sordariomycetes</taxon>
        <taxon>Hypocreomycetidae</taxon>
        <taxon>Hypocreales</taxon>
        <taxon>Nectriaceae</taxon>
        <taxon>Fusarium</taxon>
        <taxon>Fusarium decemcellulare species complex</taxon>
    </lineage>
</organism>
<dbReference type="OrthoDB" id="5243844at2759"/>
<name>A0A8H4LHL9_9HYPO</name>
<feature type="region of interest" description="Disordered" evidence="3">
    <location>
        <begin position="766"/>
        <end position="808"/>
    </location>
</feature>
<feature type="domain" description="C2H2-type" evidence="4">
    <location>
        <begin position="620"/>
        <end position="648"/>
    </location>
</feature>
<comment type="caution">
    <text evidence="5">The sequence shown here is derived from an EMBL/GenBank/DDBJ whole genome shotgun (WGS) entry which is preliminary data.</text>
</comment>
<feature type="region of interest" description="Disordered" evidence="3">
    <location>
        <begin position="595"/>
        <end position="615"/>
    </location>
</feature>
<accession>A0A8H4LHL9</accession>
<keyword evidence="1" id="KW-0862">Zinc</keyword>
<dbReference type="PROSITE" id="PS00028">
    <property type="entry name" value="ZINC_FINGER_C2H2_1"/>
    <property type="match status" value="1"/>
</dbReference>
<feature type="region of interest" description="Disordered" evidence="3">
    <location>
        <begin position="1"/>
        <end position="31"/>
    </location>
</feature>
<dbReference type="AlphaFoldDB" id="A0A8H4LHL9"/>